<gene>
    <name evidence="1" type="ORF">ACFQ2V_07435</name>
</gene>
<evidence type="ECO:0000313" key="2">
    <source>
        <dbReference type="Proteomes" id="UP001597046"/>
    </source>
</evidence>
<dbReference type="SUPFAM" id="SSF53756">
    <property type="entry name" value="UDP-Glycosyltransferase/glycogen phosphorylase"/>
    <property type="match status" value="1"/>
</dbReference>
<accession>A0ABW3MV58</accession>
<organism evidence="1 2">
    <name type="scientific">Terrabacter terrigena</name>
    <dbReference type="NCBI Taxonomy" id="574718"/>
    <lineage>
        <taxon>Bacteria</taxon>
        <taxon>Bacillati</taxon>
        <taxon>Actinomycetota</taxon>
        <taxon>Actinomycetes</taxon>
        <taxon>Micrococcales</taxon>
        <taxon>Intrasporangiaceae</taxon>
        <taxon>Terrabacter</taxon>
    </lineage>
</organism>
<reference evidence="2" key="1">
    <citation type="journal article" date="2019" name="Int. J. Syst. Evol. Microbiol.">
        <title>The Global Catalogue of Microorganisms (GCM) 10K type strain sequencing project: providing services to taxonomists for standard genome sequencing and annotation.</title>
        <authorList>
            <consortium name="The Broad Institute Genomics Platform"/>
            <consortium name="The Broad Institute Genome Sequencing Center for Infectious Disease"/>
            <person name="Wu L."/>
            <person name="Ma J."/>
        </authorList>
    </citation>
    <scope>NUCLEOTIDE SEQUENCE [LARGE SCALE GENOMIC DNA]</scope>
    <source>
        <strain evidence="2">CCUG 57508</strain>
    </source>
</reference>
<dbReference type="EMBL" id="JBHTKH010000003">
    <property type="protein sequence ID" value="MFD1054132.1"/>
    <property type="molecule type" value="Genomic_DNA"/>
</dbReference>
<sequence>MHVHFGFDAVSPTELAELTAELRRNNRPLVVTVHDLRNPHHVEPTLHDAQLGVLVEASDAVLTLTTGAAAEIRRRWAREALVVPHPHVVEEERAARPRPPHEGFVIGVHVKSLRAGMDPLPVVDQVVEVLGDLPGARLRVDAHTDVMTPGHERHAADVEAHLRRLEAAGLVDLYVHDYFTDDELWDYLQSLDVSVLPYRFGTHSGWLEACYDLGTVVAAPDCGYYADQRPCLSYAVPSAQRVGSRAPALGVALRRAFDERPQWRADPHERRRERSEIARVHEQVYADVLATARTRGAVCTS</sequence>
<comment type="caution">
    <text evidence="1">The sequence shown here is derived from an EMBL/GenBank/DDBJ whole genome shotgun (WGS) entry which is preliminary data.</text>
</comment>
<dbReference type="RefSeq" id="WP_386052024.1">
    <property type="nucleotide sequence ID" value="NZ_JBHTKH010000003.1"/>
</dbReference>
<name>A0ABW3MV58_9MICO</name>
<keyword evidence="2" id="KW-1185">Reference proteome</keyword>
<protein>
    <submittedName>
        <fullName evidence="1">Glycosyltransferase family 1 protein</fullName>
    </submittedName>
</protein>
<evidence type="ECO:0000313" key="1">
    <source>
        <dbReference type="EMBL" id="MFD1054132.1"/>
    </source>
</evidence>
<proteinExistence type="predicted"/>
<dbReference type="Proteomes" id="UP001597046">
    <property type="component" value="Unassembled WGS sequence"/>
</dbReference>